<sequence>MGVPAFFRWLCARNPQFILDAHENYEEFDAESNNPEIDNLYLDMNGIIHPCCRSDGSVVPIAHTIQDMFNNIFLYVDKLMDLCRPKKILYMAIDGVAPRAKMNQQRARRFKGAKEAVELQQKKEELLNEFRERSEINDDVLAFVQNRFDTNVITPGTAFMRDLSMALQHYVIERMNKHPLFKDIKVIFSDASIPGEGEHKILDFIRVQRDQQNYDPNTKHCLYGADADLIMLGLSTHEPYFYIIREQIITQEEKRCSICQQTGHFQMDCPNEMAVEAGQKPISQKILQAQEQKVRKGITQSFQFAKLYVMRQYLNMRFSKVLFNDNLECKLKMQYDIERIIDDFVFMCFFVGNDFLPHIPNLSIRDGGIDALLTLYDHTITQVDDYLTCNGELNLKQVAKLLENMAIVEEDLMKFRKDKEDRDKKNQEINKEKEARLQELRPHISEEEYQKKRKEWRLKDEKKVEIINNESLLQRFKRILSERSNEAKTIKEVKESTQITLNYNYKLSYYNDKFGVKPEDFIQMQWLIKQSYVEALCWNFAYYYKGCISWSWYYPFHYSPFASDLIDIDQHIIEFERGEPFKPFYQLLSVFPPASALSVPECFRPLMIEPTSEIADFYPIDFYVDLIGKKFEWLGEVILPFIEEERLLRAARKYEHLLSPEEKQRNTPGKIQIFYNQTSINYPLELNQTEHKITGVLDNNCNFLINGPINLLDPQLNLKRVTLNNVQCRNITFPEFEKHGIQLLEGLIEPVEEISESYIDKADMRTYQGENVIKLIQRILRGQDNRQPWQRINDERNNYEQGRSQYGNSLNYREMMKYQDQMNSLSSGFNQNNNDHQQTNDQYQQQDGQSNNIFSSLEERQPRYQRYNNGRNSYNNNNNYRNNQYNNGNNKNFQGGKYQRNNSNQQYNNQNDGNYNRNYSNNNYSNNYNNNNYNNNNNNRNDGYQRGGSNQNNRRYNNGNQYQGSGIDLNNVNQIRSQYQNQQLYQQTFQNQPQQPVQQSNLQIFEPAQTTQPKIQAPSYINQFQFKQNQPPAQPNKIYEPDIGLNDGNQEYDPLEAIKKQFKKN</sequence>
<evidence type="ECO:0000256" key="6">
    <source>
        <dbReference type="ARBA" id="ARBA00022801"/>
    </source>
</evidence>
<dbReference type="GO" id="GO:0003723">
    <property type="term" value="F:RNA binding"/>
    <property type="evidence" value="ECO:0007669"/>
    <property type="project" value="TreeGrafter"/>
</dbReference>
<dbReference type="GO" id="GO:0008270">
    <property type="term" value="F:zinc ion binding"/>
    <property type="evidence" value="ECO:0007669"/>
    <property type="project" value="UniProtKB-KW"/>
</dbReference>
<evidence type="ECO:0000256" key="9">
    <source>
        <dbReference type="ARBA" id="ARBA00023242"/>
    </source>
</evidence>
<evidence type="ECO:0000256" key="7">
    <source>
        <dbReference type="ARBA" id="ARBA00022839"/>
    </source>
</evidence>
<dbReference type="AlphaFoldDB" id="I7LUA6"/>
<dbReference type="KEGG" id="tet:TTHERM_00145270"/>
<dbReference type="SUPFAM" id="SSF57756">
    <property type="entry name" value="Retrovirus zinc finger-like domains"/>
    <property type="match status" value="1"/>
</dbReference>
<feature type="domain" description="CCHC-type" evidence="13">
    <location>
        <begin position="255"/>
        <end position="271"/>
    </location>
</feature>
<dbReference type="GO" id="GO:0000956">
    <property type="term" value="P:nuclear-transcribed mRNA catabolic process"/>
    <property type="evidence" value="ECO:0007669"/>
    <property type="project" value="TreeGrafter"/>
</dbReference>
<dbReference type="Gene3D" id="1.25.40.1050">
    <property type="match status" value="1"/>
</dbReference>
<comment type="subcellular location">
    <subcellularLocation>
        <location evidence="1">Nucleus</location>
    </subcellularLocation>
</comment>
<dbReference type="GO" id="GO:0005634">
    <property type="term" value="C:nucleus"/>
    <property type="evidence" value="ECO:0007669"/>
    <property type="project" value="UniProtKB-SubCell"/>
</dbReference>
<evidence type="ECO:0000256" key="4">
    <source>
        <dbReference type="ARBA" id="ARBA00022664"/>
    </source>
</evidence>
<dbReference type="SMART" id="SM00343">
    <property type="entry name" value="ZnF_C2HC"/>
    <property type="match status" value="1"/>
</dbReference>
<keyword evidence="4 10" id="KW-0507">mRNA processing</keyword>
<dbReference type="EC" id="3.1.13.-" evidence="10"/>
<evidence type="ECO:0000256" key="3">
    <source>
        <dbReference type="ARBA" id="ARBA00022552"/>
    </source>
</evidence>
<keyword evidence="7 10" id="KW-0269">Exonuclease</keyword>
<dbReference type="STRING" id="312017.I7LUA6"/>
<dbReference type="Pfam" id="PF17846">
    <property type="entry name" value="XRN_M"/>
    <property type="match status" value="1"/>
</dbReference>
<dbReference type="Pfam" id="PF03159">
    <property type="entry name" value="XRN_N"/>
    <property type="match status" value="1"/>
</dbReference>
<keyword evidence="6 10" id="KW-0378">Hydrolase</keyword>
<dbReference type="PROSITE" id="PS50158">
    <property type="entry name" value="ZF_CCHC"/>
    <property type="match status" value="1"/>
</dbReference>
<keyword evidence="11" id="KW-0863">Zinc-finger</keyword>
<dbReference type="OMA" id="ITHDMVV"/>
<dbReference type="GeneID" id="7836585"/>
<dbReference type="InterPro" id="IPR036875">
    <property type="entry name" value="Znf_CCHC_sf"/>
</dbReference>
<keyword evidence="5 10" id="KW-0540">Nuclease</keyword>
<feature type="compositionally biased region" description="Low complexity" evidence="12">
    <location>
        <begin position="830"/>
        <end position="847"/>
    </location>
</feature>
<dbReference type="PIRSF" id="PIRSF037239">
    <property type="entry name" value="Exonuclease_Xrn2"/>
    <property type="match status" value="1"/>
</dbReference>
<dbReference type="HOGENOM" id="CLU_006038_1_1_1"/>
<feature type="region of interest" description="Disordered" evidence="12">
    <location>
        <begin position="824"/>
        <end position="847"/>
    </location>
</feature>
<dbReference type="InterPro" id="IPR017151">
    <property type="entry name" value="Xrn2/3/4"/>
</dbReference>
<evidence type="ECO:0000256" key="5">
    <source>
        <dbReference type="ARBA" id="ARBA00022722"/>
    </source>
</evidence>
<evidence type="ECO:0000256" key="1">
    <source>
        <dbReference type="ARBA" id="ARBA00004123"/>
    </source>
</evidence>
<dbReference type="GO" id="GO:0006397">
    <property type="term" value="P:mRNA processing"/>
    <property type="evidence" value="ECO:0007669"/>
    <property type="project" value="UniProtKB-UniRule"/>
</dbReference>
<keyword evidence="3" id="KW-0698">rRNA processing</keyword>
<keyword evidence="9" id="KW-0539">Nucleus</keyword>
<dbReference type="InterPro" id="IPR027073">
    <property type="entry name" value="5_3_exoribonuclease"/>
</dbReference>
<organism evidence="14 15">
    <name type="scientific">Tetrahymena thermophila (strain SB210)</name>
    <dbReference type="NCBI Taxonomy" id="312017"/>
    <lineage>
        <taxon>Eukaryota</taxon>
        <taxon>Sar</taxon>
        <taxon>Alveolata</taxon>
        <taxon>Ciliophora</taxon>
        <taxon>Intramacronucleata</taxon>
        <taxon>Oligohymenophorea</taxon>
        <taxon>Hymenostomatida</taxon>
        <taxon>Tetrahymenina</taxon>
        <taxon>Tetrahymenidae</taxon>
        <taxon>Tetrahymena</taxon>
    </lineage>
</organism>
<dbReference type="CDD" id="cd18673">
    <property type="entry name" value="PIN_XRN1-2-like"/>
    <property type="match status" value="1"/>
</dbReference>
<keyword evidence="11" id="KW-0479">Metal-binding</keyword>
<dbReference type="InParanoid" id="I7LUA6"/>
<dbReference type="GO" id="GO:0006364">
    <property type="term" value="P:rRNA processing"/>
    <property type="evidence" value="ECO:0007669"/>
    <property type="project" value="UniProtKB-KW"/>
</dbReference>
<evidence type="ECO:0000256" key="8">
    <source>
        <dbReference type="ARBA" id="ARBA00023054"/>
    </source>
</evidence>
<evidence type="ECO:0000256" key="10">
    <source>
        <dbReference type="PIRNR" id="PIRNR037239"/>
    </source>
</evidence>
<dbReference type="InterPro" id="IPR004859">
    <property type="entry name" value="Xrn1_N"/>
</dbReference>
<protein>
    <recommendedName>
        <fullName evidence="10">5'-3' exoribonuclease</fullName>
        <ecNumber evidence="10">3.1.13.-</ecNumber>
    </recommendedName>
</protein>
<evidence type="ECO:0000256" key="12">
    <source>
        <dbReference type="SAM" id="MobiDB-lite"/>
    </source>
</evidence>
<dbReference type="PANTHER" id="PTHR12341">
    <property type="entry name" value="5'-&gt;3' EXORIBONUCLEASE"/>
    <property type="match status" value="1"/>
</dbReference>
<keyword evidence="15" id="KW-1185">Reference proteome</keyword>
<dbReference type="InterPro" id="IPR041412">
    <property type="entry name" value="Xrn1_helical"/>
</dbReference>
<dbReference type="GO" id="GO:0004534">
    <property type="term" value="F:5'-3' RNA exonuclease activity"/>
    <property type="evidence" value="ECO:0007669"/>
    <property type="project" value="UniProtKB-UniRule"/>
</dbReference>
<dbReference type="EMBL" id="GG662793">
    <property type="protein sequence ID" value="EAR90922.1"/>
    <property type="molecule type" value="Genomic_DNA"/>
</dbReference>
<accession>I7LUA6</accession>
<dbReference type="PANTHER" id="PTHR12341:SF41">
    <property type="entry name" value="5'-3' EXORIBONUCLEASE 2"/>
    <property type="match status" value="1"/>
</dbReference>
<feature type="region of interest" description="Disordered" evidence="12">
    <location>
        <begin position="866"/>
        <end position="967"/>
    </location>
</feature>
<feature type="region of interest" description="Disordered" evidence="12">
    <location>
        <begin position="1024"/>
        <end position="1052"/>
    </location>
</feature>
<gene>
    <name evidence="14" type="ORF">TTHERM_00145270</name>
</gene>
<proteinExistence type="inferred from homology"/>
<comment type="function">
    <text evidence="10">Possesses 5'-&gt;3' exoribonuclease activity. May promote termination of transcription by RNA polymerase II.</text>
</comment>
<evidence type="ECO:0000256" key="11">
    <source>
        <dbReference type="PROSITE-ProRule" id="PRU00047"/>
    </source>
</evidence>
<feature type="compositionally biased region" description="Low complexity" evidence="12">
    <location>
        <begin position="866"/>
        <end position="964"/>
    </location>
</feature>
<dbReference type="Proteomes" id="UP000009168">
    <property type="component" value="Unassembled WGS sequence"/>
</dbReference>
<dbReference type="RefSeq" id="XP_001011167.1">
    <property type="nucleotide sequence ID" value="XM_001011167.1"/>
</dbReference>
<evidence type="ECO:0000259" key="13">
    <source>
        <dbReference type="PROSITE" id="PS50158"/>
    </source>
</evidence>
<evidence type="ECO:0000313" key="14">
    <source>
        <dbReference type="EMBL" id="EAR90922.1"/>
    </source>
</evidence>
<dbReference type="FunCoup" id="I7LUA6">
    <property type="interactions" value="555"/>
</dbReference>
<comment type="similarity">
    <text evidence="2 10">Belongs to the 5'-3' exonuclease family. XRN2/RAT1 subfamily.</text>
</comment>
<evidence type="ECO:0000313" key="15">
    <source>
        <dbReference type="Proteomes" id="UP000009168"/>
    </source>
</evidence>
<dbReference type="OrthoDB" id="372487at2759"/>
<dbReference type="Gene3D" id="3.40.50.12390">
    <property type="match status" value="2"/>
</dbReference>
<dbReference type="eggNOG" id="KOG2044">
    <property type="taxonomic scope" value="Eukaryota"/>
</dbReference>
<name>I7LUA6_TETTS</name>
<dbReference type="InterPro" id="IPR001878">
    <property type="entry name" value="Znf_CCHC"/>
</dbReference>
<keyword evidence="8" id="KW-0175">Coiled coil</keyword>
<keyword evidence="11" id="KW-0862">Zinc</keyword>
<evidence type="ECO:0000256" key="2">
    <source>
        <dbReference type="ARBA" id="ARBA00006994"/>
    </source>
</evidence>
<reference evidence="15" key="1">
    <citation type="journal article" date="2006" name="PLoS Biol.">
        <title>Macronuclear genome sequence of the ciliate Tetrahymena thermophila, a model eukaryote.</title>
        <authorList>
            <person name="Eisen J.A."/>
            <person name="Coyne R.S."/>
            <person name="Wu M."/>
            <person name="Wu D."/>
            <person name="Thiagarajan M."/>
            <person name="Wortman J.R."/>
            <person name="Badger J.H."/>
            <person name="Ren Q."/>
            <person name="Amedeo P."/>
            <person name="Jones K.M."/>
            <person name="Tallon L.J."/>
            <person name="Delcher A.L."/>
            <person name="Salzberg S.L."/>
            <person name="Silva J.C."/>
            <person name="Haas B.J."/>
            <person name="Majoros W.H."/>
            <person name="Farzad M."/>
            <person name="Carlton J.M."/>
            <person name="Smith R.K. Jr."/>
            <person name="Garg J."/>
            <person name="Pearlman R.E."/>
            <person name="Karrer K.M."/>
            <person name="Sun L."/>
            <person name="Manning G."/>
            <person name="Elde N.C."/>
            <person name="Turkewitz A.P."/>
            <person name="Asai D.J."/>
            <person name="Wilkes D.E."/>
            <person name="Wang Y."/>
            <person name="Cai H."/>
            <person name="Collins K."/>
            <person name="Stewart B.A."/>
            <person name="Lee S.R."/>
            <person name="Wilamowska K."/>
            <person name="Weinberg Z."/>
            <person name="Ruzzo W.L."/>
            <person name="Wloga D."/>
            <person name="Gaertig J."/>
            <person name="Frankel J."/>
            <person name="Tsao C.-C."/>
            <person name="Gorovsky M.A."/>
            <person name="Keeling P.J."/>
            <person name="Waller R.F."/>
            <person name="Patron N.J."/>
            <person name="Cherry J.M."/>
            <person name="Stover N.A."/>
            <person name="Krieger C.J."/>
            <person name="del Toro C."/>
            <person name="Ryder H.F."/>
            <person name="Williamson S.C."/>
            <person name="Barbeau R.A."/>
            <person name="Hamilton E.P."/>
            <person name="Orias E."/>
        </authorList>
    </citation>
    <scope>NUCLEOTIDE SEQUENCE [LARGE SCALE GENOMIC DNA]</scope>
    <source>
        <strain evidence="15">SB210</strain>
    </source>
</reference>